<name>A0A7W6H5E1_9HYPH</name>
<comment type="caution">
    <text evidence="2">The sequence shown here is derived from an EMBL/GenBank/DDBJ whole genome shotgun (WGS) entry which is preliminary data.</text>
</comment>
<reference evidence="2 3" key="1">
    <citation type="submission" date="2020-08" db="EMBL/GenBank/DDBJ databases">
        <title>Genomic Encyclopedia of Type Strains, Phase IV (KMG-IV): sequencing the most valuable type-strain genomes for metagenomic binning, comparative biology and taxonomic classification.</title>
        <authorList>
            <person name="Goeker M."/>
        </authorList>
    </citation>
    <scope>NUCLEOTIDE SEQUENCE [LARGE SCALE GENOMIC DNA]</scope>
    <source>
        <strain evidence="2 3">DSM 102238</strain>
    </source>
</reference>
<feature type="region of interest" description="Disordered" evidence="1">
    <location>
        <begin position="9"/>
        <end position="28"/>
    </location>
</feature>
<dbReference type="Proteomes" id="UP000542776">
    <property type="component" value="Unassembled WGS sequence"/>
</dbReference>
<organism evidence="2 3">
    <name type="scientific">Aureimonas pseudogalii</name>
    <dbReference type="NCBI Taxonomy" id="1744844"/>
    <lineage>
        <taxon>Bacteria</taxon>
        <taxon>Pseudomonadati</taxon>
        <taxon>Pseudomonadota</taxon>
        <taxon>Alphaproteobacteria</taxon>
        <taxon>Hyphomicrobiales</taxon>
        <taxon>Aurantimonadaceae</taxon>
        <taxon>Aureimonas</taxon>
    </lineage>
</organism>
<evidence type="ECO:0000313" key="2">
    <source>
        <dbReference type="EMBL" id="MBB3998866.1"/>
    </source>
</evidence>
<accession>A0A7W6H5E1</accession>
<gene>
    <name evidence="2" type="ORF">GGR04_002721</name>
</gene>
<protein>
    <submittedName>
        <fullName evidence="2">Phage terminase Nu1 subunit (DNA packaging protein)</fullName>
    </submittedName>
</protein>
<proteinExistence type="predicted"/>
<dbReference type="AlphaFoldDB" id="A0A7W6H5E1"/>
<sequence length="116" mass="11951">MTPTFAPDIEALLGGTPLPPPKKGPKLTLRKTDELNDARARAANATAAKAEMQTAKLAGELLEVAAVRAAWTDTAHAIRAGMLAIPGRLTGQGVDAATVRLVDAEVRAALEALSDG</sequence>
<evidence type="ECO:0000256" key="1">
    <source>
        <dbReference type="SAM" id="MobiDB-lite"/>
    </source>
</evidence>
<dbReference type="RefSeq" id="WP_183200399.1">
    <property type="nucleotide sequence ID" value="NZ_JACIEK010000007.1"/>
</dbReference>
<dbReference type="EMBL" id="JACIEK010000007">
    <property type="protein sequence ID" value="MBB3998866.1"/>
    <property type="molecule type" value="Genomic_DNA"/>
</dbReference>
<keyword evidence="3" id="KW-1185">Reference proteome</keyword>
<evidence type="ECO:0000313" key="3">
    <source>
        <dbReference type="Proteomes" id="UP000542776"/>
    </source>
</evidence>